<dbReference type="AlphaFoldDB" id="A0A7D4DZZ4"/>
<accession>A0A7D4DZZ4</accession>
<keyword evidence="1" id="KW-0472">Membrane</keyword>
<dbReference type="KEGG" id="apes:FOC84_25875"/>
<sequence length="106" mass="11065">MIFKILMLLLVVAGLIYWIKQPRSVQPSSPYPAARPRRPVFIALCIAAAISVAASLMTFLLWAGGVAGGVTGGGYHGQVDFLLPVAGTLLALAVACAVGAFLKRRG</sequence>
<protein>
    <submittedName>
        <fullName evidence="2">Preprotein translocase subunit TatB</fullName>
    </submittedName>
</protein>
<name>A0A7D4DZZ4_9BURK</name>
<dbReference type="EMBL" id="CP053985">
    <property type="protein sequence ID" value="QKH38175.1"/>
    <property type="molecule type" value="Genomic_DNA"/>
</dbReference>
<keyword evidence="1" id="KW-0812">Transmembrane</keyword>
<dbReference type="Proteomes" id="UP000500970">
    <property type="component" value="Chromosome"/>
</dbReference>
<evidence type="ECO:0000313" key="2">
    <source>
        <dbReference type="EMBL" id="QKH38175.1"/>
    </source>
</evidence>
<feature type="transmembrane region" description="Helical" evidence="1">
    <location>
        <begin position="81"/>
        <end position="102"/>
    </location>
</feature>
<proteinExistence type="predicted"/>
<feature type="transmembrane region" description="Helical" evidence="1">
    <location>
        <begin position="5"/>
        <end position="20"/>
    </location>
</feature>
<dbReference type="RefSeq" id="WP_173147256.1">
    <property type="nucleotide sequence ID" value="NZ_CP053985.1"/>
</dbReference>
<keyword evidence="1" id="KW-1133">Transmembrane helix</keyword>
<gene>
    <name evidence="2" type="ORF">FOC84_25875</name>
</gene>
<evidence type="ECO:0000313" key="3">
    <source>
        <dbReference type="Proteomes" id="UP000500970"/>
    </source>
</evidence>
<keyword evidence="3" id="KW-1185">Reference proteome</keyword>
<organism evidence="2 3">
    <name type="scientific">Achromobacter pestifer</name>
    <dbReference type="NCBI Taxonomy" id="1353889"/>
    <lineage>
        <taxon>Bacteria</taxon>
        <taxon>Pseudomonadati</taxon>
        <taxon>Pseudomonadota</taxon>
        <taxon>Betaproteobacteria</taxon>
        <taxon>Burkholderiales</taxon>
        <taxon>Alcaligenaceae</taxon>
        <taxon>Achromobacter</taxon>
    </lineage>
</organism>
<reference evidence="2 3" key="1">
    <citation type="submission" date="2020-05" db="EMBL/GenBank/DDBJ databases">
        <title>FDA dAtabase for Regulatory Grade micrObial Sequences (FDA-ARGOS): Supporting development and validation of Infectious Disease Dx tests.</title>
        <authorList>
            <person name="Sproer C."/>
            <person name="Gronow S."/>
            <person name="Severitt S."/>
            <person name="Schroder I."/>
            <person name="Tallon L."/>
            <person name="Sadzewicz L."/>
            <person name="Zhao X."/>
            <person name="Vavikolanu K."/>
            <person name="Mehta A."/>
            <person name="Aluvathingal J."/>
            <person name="Nadendla S."/>
            <person name="Myers T."/>
            <person name="Yan Y."/>
            <person name="Sichtig H."/>
        </authorList>
    </citation>
    <scope>NUCLEOTIDE SEQUENCE [LARGE SCALE GENOMIC DNA]</scope>
    <source>
        <strain evidence="2 3">FDAARGOS_790</strain>
    </source>
</reference>
<evidence type="ECO:0000256" key="1">
    <source>
        <dbReference type="SAM" id="Phobius"/>
    </source>
</evidence>
<feature type="transmembrane region" description="Helical" evidence="1">
    <location>
        <begin position="40"/>
        <end position="61"/>
    </location>
</feature>